<keyword evidence="2" id="KW-1185">Reference proteome</keyword>
<dbReference type="RefSeq" id="XP_052109317.1">
    <property type="nucleotide sequence ID" value="XM_052253357.1"/>
</dbReference>
<reference evidence="3" key="2">
    <citation type="submission" date="2025-08" db="UniProtKB">
        <authorList>
            <consortium name="RefSeq"/>
        </authorList>
    </citation>
    <scope>IDENTIFICATION</scope>
    <source>
        <tissue evidence="3">Whole plant</tissue>
    </source>
</reference>
<dbReference type="AlphaFoldDB" id="A0A9C6TFE6"/>
<evidence type="ECO:0000313" key="2">
    <source>
        <dbReference type="Proteomes" id="UP000515211"/>
    </source>
</evidence>
<dbReference type="KEGG" id="adu:107462274"/>
<accession>A0A9C6TFE6</accession>
<sequence length="407" mass="46426">MDKSWIAKPRNSDEYIVGLENFLDFAFQHGAIENSKIICPCPSCGFRKWHARKDVRDHLLYKPFPKNYVVWNFHGEKEVTEFSTSAHVMRETLATEHPLDNMVNDAFGIHMDQESGEDSGTEDFVNDEPRENRKDFDEFLKEGNQKLHEGSDFTKLEFIVKLYHIKVLCGLSDKAITMILELVRDAFSCVNLPTTFDQAKKLIRKLSLDYVKIDAFPNDCMLFEDEDPNNIQQTCSHCGASRWNSKKKKKKKQAAKVLRYFPLKPRLQRLFMCRKTAEHMLWHATAKGENDKMVHPRDGTGDHTFEKRLHLGGPLVKENIARVLSMDKDVQCCSVGQNFCVSDLLLLGRAIVEEARSLLHWLDSQAGFGKMGVCGLSMVSSALPSDLRQFHLRFLPAVPSASVLSAT</sequence>
<proteinExistence type="predicted"/>
<dbReference type="Proteomes" id="UP000515211">
    <property type="component" value="Chromosome 8"/>
</dbReference>
<evidence type="ECO:0000313" key="3">
    <source>
        <dbReference type="RefSeq" id="XP_052109317.1"/>
    </source>
</evidence>
<dbReference type="GeneID" id="107462274"/>
<protein>
    <submittedName>
        <fullName evidence="3">Uncharacterized protein LOC107462274</fullName>
    </submittedName>
</protein>
<reference evidence="2" key="1">
    <citation type="journal article" date="2016" name="Nat. Genet.">
        <title>The genome sequences of Arachis duranensis and Arachis ipaensis, the diploid ancestors of cultivated peanut.</title>
        <authorList>
            <person name="Bertioli D.J."/>
            <person name="Cannon S.B."/>
            <person name="Froenicke L."/>
            <person name="Huang G."/>
            <person name="Farmer A.D."/>
            <person name="Cannon E.K."/>
            <person name="Liu X."/>
            <person name="Gao D."/>
            <person name="Clevenger J."/>
            <person name="Dash S."/>
            <person name="Ren L."/>
            <person name="Moretzsohn M.C."/>
            <person name="Shirasawa K."/>
            <person name="Huang W."/>
            <person name="Vidigal B."/>
            <person name="Abernathy B."/>
            <person name="Chu Y."/>
            <person name="Niederhuth C.E."/>
            <person name="Umale P."/>
            <person name="Araujo A.C."/>
            <person name="Kozik A."/>
            <person name="Kim K.D."/>
            <person name="Burow M.D."/>
            <person name="Varshney R.K."/>
            <person name="Wang X."/>
            <person name="Zhang X."/>
            <person name="Barkley N."/>
            <person name="Guimaraes P.M."/>
            <person name="Isobe S."/>
            <person name="Guo B."/>
            <person name="Liao B."/>
            <person name="Stalker H.T."/>
            <person name="Schmitz R.J."/>
            <person name="Scheffler B.E."/>
            <person name="Leal-Bertioli S.C."/>
            <person name="Xun X."/>
            <person name="Jackson S.A."/>
            <person name="Michelmore R."/>
            <person name="Ozias-Akins P."/>
        </authorList>
    </citation>
    <scope>NUCLEOTIDE SEQUENCE [LARGE SCALE GENOMIC DNA]</scope>
    <source>
        <strain evidence="2">cv. V14167</strain>
    </source>
</reference>
<dbReference type="PANTHER" id="PTHR10775">
    <property type="entry name" value="OS08G0208400 PROTEIN"/>
    <property type="match status" value="1"/>
</dbReference>
<feature type="domain" description="Transposase-associated" evidence="1">
    <location>
        <begin position="3"/>
        <end position="76"/>
    </location>
</feature>
<dbReference type="Pfam" id="PF13963">
    <property type="entry name" value="Transpos_assoc"/>
    <property type="match status" value="1"/>
</dbReference>
<gene>
    <name evidence="3" type="primary">LOC107462274</name>
</gene>
<dbReference type="InterPro" id="IPR029480">
    <property type="entry name" value="Transpos_assoc"/>
</dbReference>
<evidence type="ECO:0000259" key="1">
    <source>
        <dbReference type="Pfam" id="PF13963"/>
    </source>
</evidence>
<organism evidence="2 3">
    <name type="scientific">Arachis duranensis</name>
    <name type="common">Wild peanut</name>
    <dbReference type="NCBI Taxonomy" id="130453"/>
    <lineage>
        <taxon>Eukaryota</taxon>
        <taxon>Viridiplantae</taxon>
        <taxon>Streptophyta</taxon>
        <taxon>Embryophyta</taxon>
        <taxon>Tracheophyta</taxon>
        <taxon>Spermatophyta</taxon>
        <taxon>Magnoliopsida</taxon>
        <taxon>eudicotyledons</taxon>
        <taxon>Gunneridae</taxon>
        <taxon>Pentapetalae</taxon>
        <taxon>rosids</taxon>
        <taxon>fabids</taxon>
        <taxon>Fabales</taxon>
        <taxon>Fabaceae</taxon>
        <taxon>Papilionoideae</taxon>
        <taxon>50 kb inversion clade</taxon>
        <taxon>dalbergioids sensu lato</taxon>
        <taxon>Dalbergieae</taxon>
        <taxon>Pterocarpus clade</taxon>
        <taxon>Arachis</taxon>
    </lineage>
</organism>
<dbReference type="PANTHER" id="PTHR10775:SF158">
    <property type="entry name" value="TNP2-LIKE TRANSPOSON PROTEIN"/>
    <property type="match status" value="1"/>
</dbReference>
<dbReference type="InterPro" id="IPR019149">
    <property type="entry name" value="ABHD18"/>
</dbReference>
<dbReference type="Pfam" id="PF09752">
    <property type="entry name" value="ABHD18"/>
    <property type="match status" value="1"/>
</dbReference>
<name>A0A9C6TFE6_ARADU</name>